<evidence type="ECO:0000259" key="1">
    <source>
        <dbReference type="Pfam" id="PF02230"/>
    </source>
</evidence>
<evidence type="ECO:0000313" key="2">
    <source>
        <dbReference type="EMBL" id="MDO6575185.1"/>
    </source>
</evidence>
<dbReference type="Gene3D" id="3.40.50.1820">
    <property type="entry name" value="alpha/beta hydrolase"/>
    <property type="match status" value="1"/>
</dbReference>
<dbReference type="InterPro" id="IPR003140">
    <property type="entry name" value="PLipase/COase/thioEstase"/>
</dbReference>
<gene>
    <name evidence="2" type="ORF">Q4528_13800</name>
</gene>
<dbReference type="EMBL" id="JAUOQO010000322">
    <property type="protein sequence ID" value="MDO6575185.1"/>
    <property type="molecule type" value="Genomic_DNA"/>
</dbReference>
<feature type="non-terminal residue" evidence="2">
    <location>
        <position position="75"/>
    </location>
</feature>
<reference evidence="2" key="1">
    <citation type="submission" date="2023-07" db="EMBL/GenBank/DDBJ databases">
        <title>Genome content predicts the carbon catabolic preferences of heterotrophic bacteria.</title>
        <authorList>
            <person name="Gralka M."/>
        </authorList>
    </citation>
    <scope>NUCLEOTIDE SEQUENCE</scope>
    <source>
        <strain evidence="2">E2R20</strain>
    </source>
</reference>
<dbReference type="AlphaFoldDB" id="A0AAW7YSD9"/>
<dbReference type="Pfam" id="PF02230">
    <property type="entry name" value="Abhydrolase_2"/>
    <property type="match status" value="1"/>
</dbReference>
<comment type="caution">
    <text evidence="2">The sequence shown here is derived from an EMBL/GenBank/DDBJ whole genome shotgun (WGS) entry which is preliminary data.</text>
</comment>
<sequence>MSTYLLAESLPTTALQTNTPVLIQHGRQDDVVALNLGQQAFNQLQAQHYQVEFQQFDMAHSVSPSQVKAISAWLS</sequence>
<keyword evidence="3" id="KW-1185">Reference proteome</keyword>
<protein>
    <recommendedName>
        <fullName evidence="1">Phospholipase/carboxylesterase/thioesterase domain-containing protein</fullName>
    </recommendedName>
</protein>
<name>A0AAW7YSD9_9STAP</name>
<dbReference type="Proteomes" id="UP001170310">
    <property type="component" value="Unassembled WGS sequence"/>
</dbReference>
<organism evidence="2 3">
    <name type="scientific">Staphylococcus pasteuri_A</name>
    <dbReference type="NCBI Taxonomy" id="3062664"/>
    <lineage>
        <taxon>Bacteria</taxon>
        <taxon>Bacillati</taxon>
        <taxon>Bacillota</taxon>
        <taxon>Bacilli</taxon>
        <taxon>Bacillales</taxon>
        <taxon>Staphylococcaceae</taxon>
        <taxon>Staphylococcus</taxon>
    </lineage>
</organism>
<feature type="domain" description="Phospholipase/carboxylesterase/thioesterase" evidence="1">
    <location>
        <begin position="3"/>
        <end position="74"/>
    </location>
</feature>
<dbReference type="InterPro" id="IPR029058">
    <property type="entry name" value="AB_hydrolase_fold"/>
</dbReference>
<proteinExistence type="predicted"/>
<accession>A0AAW7YSD9</accession>
<evidence type="ECO:0000313" key="3">
    <source>
        <dbReference type="Proteomes" id="UP001170310"/>
    </source>
</evidence>
<dbReference type="SUPFAM" id="SSF53474">
    <property type="entry name" value="alpha/beta-Hydrolases"/>
    <property type="match status" value="1"/>
</dbReference>
<dbReference type="RefSeq" id="WP_303522146.1">
    <property type="nucleotide sequence ID" value="NZ_JAUOQO010000322.1"/>
</dbReference>
<dbReference type="GO" id="GO:0016787">
    <property type="term" value="F:hydrolase activity"/>
    <property type="evidence" value="ECO:0007669"/>
    <property type="project" value="InterPro"/>
</dbReference>